<dbReference type="InterPro" id="IPR036890">
    <property type="entry name" value="HATPase_C_sf"/>
</dbReference>
<proteinExistence type="predicted"/>
<comment type="caution">
    <text evidence="12">The sequence shown here is derived from an EMBL/GenBank/DDBJ whole genome shotgun (WGS) entry which is preliminary data.</text>
</comment>
<dbReference type="Proteomes" id="UP000238949">
    <property type="component" value="Unassembled WGS sequence"/>
</dbReference>
<dbReference type="GO" id="GO:0046983">
    <property type="term" value="F:protein dimerization activity"/>
    <property type="evidence" value="ECO:0007669"/>
    <property type="project" value="InterPro"/>
</dbReference>
<evidence type="ECO:0000313" key="13">
    <source>
        <dbReference type="Proteomes" id="UP000238949"/>
    </source>
</evidence>
<dbReference type="PANTHER" id="PTHR24421:SF58">
    <property type="entry name" value="SIGNAL TRANSDUCTION HISTIDINE-PROTEIN KINASE_PHOSPHATASE UHPB"/>
    <property type="match status" value="1"/>
</dbReference>
<dbReference type="SMART" id="SM00387">
    <property type="entry name" value="HATPase_c"/>
    <property type="match status" value="1"/>
</dbReference>
<reference evidence="13" key="1">
    <citation type="journal article" date="2020" name="Int. J. Syst. Evol. Microbiol.">
        <title>Alteromonas alba sp. nov., a marine bacterium isolated from the seawater of the West Pacific Ocean.</title>
        <authorList>
            <person name="Sun C."/>
            <person name="Wu Y.-H."/>
            <person name="Xamxidin M."/>
            <person name="Cheng H."/>
            <person name="Xu X.-W."/>
        </authorList>
    </citation>
    <scope>NUCLEOTIDE SEQUENCE [LARGE SCALE GENOMIC DNA]</scope>
    <source>
        <strain evidence="13">190</strain>
    </source>
</reference>
<evidence type="ECO:0000256" key="4">
    <source>
        <dbReference type="ARBA" id="ARBA00022692"/>
    </source>
</evidence>
<feature type="domain" description="Histidine kinase" evidence="11">
    <location>
        <begin position="470"/>
        <end position="558"/>
    </location>
</feature>
<dbReference type="PANTHER" id="PTHR24421">
    <property type="entry name" value="NITRATE/NITRITE SENSOR PROTEIN NARX-RELATED"/>
    <property type="match status" value="1"/>
</dbReference>
<dbReference type="EMBL" id="PVNP01000124">
    <property type="protein sequence ID" value="PRO73337.1"/>
    <property type="molecule type" value="Genomic_DNA"/>
</dbReference>
<dbReference type="InterPro" id="IPR003594">
    <property type="entry name" value="HATPase_dom"/>
</dbReference>
<keyword evidence="3" id="KW-0808">Transferase</keyword>
<dbReference type="OrthoDB" id="9797605at2"/>
<keyword evidence="5" id="KW-0418">Kinase</keyword>
<dbReference type="Pfam" id="PF02518">
    <property type="entry name" value="HATPase_c"/>
    <property type="match status" value="1"/>
</dbReference>
<dbReference type="Gene3D" id="1.20.5.1930">
    <property type="match status" value="1"/>
</dbReference>
<evidence type="ECO:0000256" key="6">
    <source>
        <dbReference type="ARBA" id="ARBA00022989"/>
    </source>
</evidence>
<dbReference type="Pfam" id="PF07730">
    <property type="entry name" value="HisKA_3"/>
    <property type="match status" value="1"/>
</dbReference>
<dbReference type="InterPro" id="IPR005467">
    <property type="entry name" value="His_kinase_dom"/>
</dbReference>
<feature type="transmembrane region" description="Helical" evidence="10">
    <location>
        <begin position="226"/>
        <end position="245"/>
    </location>
</feature>
<organism evidence="12 13">
    <name type="scientific">Alteromonas alba</name>
    <dbReference type="NCBI Taxonomy" id="2079529"/>
    <lineage>
        <taxon>Bacteria</taxon>
        <taxon>Pseudomonadati</taxon>
        <taxon>Pseudomonadota</taxon>
        <taxon>Gammaproteobacteria</taxon>
        <taxon>Alteromonadales</taxon>
        <taxon>Alteromonadaceae</taxon>
        <taxon>Alteromonas/Salinimonas group</taxon>
        <taxon>Alteromonas</taxon>
    </lineage>
</organism>
<comment type="subcellular location">
    <subcellularLocation>
        <location evidence="1">Cell membrane</location>
        <topology evidence="1">Multi-pass membrane protein</topology>
    </subcellularLocation>
</comment>
<protein>
    <submittedName>
        <fullName evidence="12">2-keto-4-pentenoate hydratase</fullName>
    </submittedName>
</protein>
<keyword evidence="4 10" id="KW-0812">Transmembrane</keyword>
<keyword evidence="2" id="KW-1003">Cell membrane</keyword>
<feature type="transmembrane region" description="Helical" evidence="10">
    <location>
        <begin position="37"/>
        <end position="58"/>
    </location>
</feature>
<dbReference type="Pfam" id="PF05231">
    <property type="entry name" value="MASE1"/>
    <property type="match status" value="1"/>
</dbReference>
<feature type="transmembrane region" description="Helical" evidence="10">
    <location>
        <begin position="298"/>
        <end position="318"/>
    </location>
</feature>
<feature type="transmembrane region" description="Helical" evidence="10">
    <location>
        <begin position="120"/>
        <end position="141"/>
    </location>
</feature>
<evidence type="ECO:0000256" key="7">
    <source>
        <dbReference type="ARBA" id="ARBA00023012"/>
    </source>
</evidence>
<sequence>MTLFMHPAHKLFTRIFVLPAPLSMVSSFTSSLQRLFSFRYLLMGLVYTFVFHAFWLVSREFETVTATVSWYLPAGIRLAAFLVCPYRAWPALVISEKLTFFTLFSPGAALDESAFMSGSFGWLIAHSVLSPAAVMVCVWLFRKYNRRPFFNNVNSVLSFLLSGVALSALLGLTFLGRRAMENTEFREILWPVWFDFILGDFVGILVLTPIVIVLLQSKLTATRSKLLLLLALLWVTTLFSVILSFRSGFDFTYQLKYIAILPALFFAYRFGMHGGALATLLIGLTAFVASLHSNESPLAHQFYIVGMSITVLILGAAVEQSQQMTNQLLAANKNMEEKNRLLQEAINDIQALSNQLVATQEAERKRLSRDLHDDFGHRIVDLQLQLGLVASRMPAQNNALSTITCKLDELYSAMKQSIGRLRPAGIDNLPLEHVLRNNDTLKSMQRAGVHCQLHSQGTPPSLSDEVRINVYRIIQEALANIAKHADATEVEISITYAAEAIHIEIADNGIGLIQPQAKPSSLGLISMRERARFIGAQLTFDSGQQQGTRVIIDLPLTVRPK</sequence>
<gene>
    <name evidence="12" type="ORF">C6Y40_12025</name>
</gene>
<evidence type="ECO:0000256" key="9">
    <source>
        <dbReference type="SAM" id="Coils"/>
    </source>
</evidence>
<feature type="coiled-coil region" evidence="9">
    <location>
        <begin position="318"/>
        <end position="362"/>
    </location>
</feature>
<name>A0A2S9VA35_9ALTE</name>
<evidence type="ECO:0000256" key="2">
    <source>
        <dbReference type="ARBA" id="ARBA00022475"/>
    </source>
</evidence>
<dbReference type="GO" id="GO:0000155">
    <property type="term" value="F:phosphorelay sensor kinase activity"/>
    <property type="evidence" value="ECO:0007669"/>
    <property type="project" value="InterPro"/>
</dbReference>
<accession>A0A2S9VA35</accession>
<dbReference type="Gene3D" id="3.30.565.10">
    <property type="entry name" value="Histidine kinase-like ATPase, C-terminal domain"/>
    <property type="match status" value="1"/>
</dbReference>
<feature type="transmembrane region" description="Helical" evidence="10">
    <location>
        <begin position="153"/>
        <end position="176"/>
    </location>
</feature>
<keyword evidence="13" id="KW-1185">Reference proteome</keyword>
<feature type="transmembrane region" description="Helical" evidence="10">
    <location>
        <begin position="275"/>
        <end position="292"/>
    </location>
</feature>
<feature type="transmembrane region" description="Helical" evidence="10">
    <location>
        <begin position="70"/>
        <end position="89"/>
    </location>
</feature>
<evidence type="ECO:0000256" key="5">
    <source>
        <dbReference type="ARBA" id="ARBA00022777"/>
    </source>
</evidence>
<evidence type="ECO:0000256" key="3">
    <source>
        <dbReference type="ARBA" id="ARBA00022679"/>
    </source>
</evidence>
<evidence type="ECO:0000256" key="10">
    <source>
        <dbReference type="SAM" id="Phobius"/>
    </source>
</evidence>
<keyword evidence="7" id="KW-0902">Two-component regulatory system</keyword>
<evidence type="ECO:0000313" key="12">
    <source>
        <dbReference type="EMBL" id="PRO73337.1"/>
    </source>
</evidence>
<keyword evidence="9" id="KW-0175">Coiled coil</keyword>
<dbReference type="SUPFAM" id="SSF55874">
    <property type="entry name" value="ATPase domain of HSP90 chaperone/DNA topoisomerase II/histidine kinase"/>
    <property type="match status" value="1"/>
</dbReference>
<evidence type="ECO:0000256" key="8">
    <source>
        <dbReference type="ARBA" id="ARBA00023136"/>
    </source>
</evidence>
<dbReference type="InterPro" id="IPR011712">
    <property type="entry name" value="Sig_transdc_His_kin_sub3_dim/P"/>
</dbReference>
<dbReference type="GO" id="GO:0005886">
    <property type="term" value="C:plasma membrane"/>
    <property type="evidence" value="ECO:0007669"/>
    <property type="project" value="UniProtKB-SubCell"/>
</dbReference>
<dbReference type="InterPro" id="IPR007895">
    <property type="entry name" value="MASE1"/>
</dbReference>
<feature type="transmembrane region" description="Helical" evidence="10">
    <location>
        <begin position="188"/>
        <end position="214"/>
    </location>
</feature>
<dbReference type="AlphaFoldDB" id="A0A2S9VA35"/>
<keyword evidence="6 10" id="KW-1133">Transmembrane helix</keyword>
<dbReference type="CDD" id="cd16917">
    <property type="entry name" value="HATPase_UhpB-NarQ-NarX-like"/>
    <property type="match status" value="1"/>
</dbReference>
<dbReference type="PROSITE" id="PS50109">
    <property type="entry name" value="HIS_KIN"/>
    <property type="match status" value="1"/>
</dbReference>
<evidence type="ECO:0000256" key="1">
    <source>
        <dbReference type="ARBA" id="ARBA00004651"/>
    </source>
</evidence>
<dbReference type="InterPro" id="IPR050482">
    <property type="entry name" value="Sensor_HK_TwoCompSys"/>
</dbReference>
<keyword evidence="8 10" id="KW-0472">Membrane</keyword>
<evidence type="ECO:0000259" key="11">
    <source>
        <dbReference type="PROSITE" id="PS50109"/>
    </source>
</evidence>